<keyword evidence="2" id="KW-0472">Membrane</keyword>
<name>U6LH83_9EIME</name>
<evidence type="ECO:0000313" key="3">
    <source>
        <dbReference type="EMBL" id="CDJ47150.1"/>
    </source>
</evidence>
<evidence type="ECO:0000313" key="4">
    <source>
        <dbReference type="Proteomes" id="UP000030750"/>
    </source>
</evidence>
<reference evidence="3" key="1">
    <citation type="submission" date="2013-10" db="EMBL/GenBank/DDBJ databases">
        <title>Genomic analysis of the causative agents of coccidiosis in chickens.</title>
        <authorList>
            <person name="Reid A.J."/>
            <person name="Blake D."/>
            <person name="Billington K."/>
            <person name="Browne H."/>
            <person name="Dunn M."/>
            <person name="Hung S."/>
            <person name="Kawahara F."/>
            <person name="Miranda-Saavedra D."/>
            <person name="Mourier T."/>
            <person name="Nagra H."/>
            <person name="Otto T.D."/>
            <person name="Rawlings N."/>
            <person name="Sanchez A."/>
            <person name="Sanders M."/>
            <person name="Subramaniam C."/>
            <person name="Tay Y."/>
            <person name="Dear P."/>
            <person name="Doerig C."/>
            <person name="Gruber A."/>
            <person name="Parkinson J."/>
            <person name="Shirley M."/>
            <person name="Wan K.L."/>
            <person name="Berriman M."/>
            <person name="Tomley F."/>
            <person name="Pain A."/>
        </authorList>
    </citation>
    <scope>NUCLEOTIDE SEQUENCE [LARGE SCALE GENOMIC DNA]</scope>
    <source>
        <strain evidence="3">Houghton</strain>
    </source>
</reference>
<keyword evidence="4" id="KW-1185">Reference proteome</keyword>
<reference evidence="3" key="2">
    <citation type="submission" date="2013-10" db="EMBL/GenBank/DDBJ databases">
        <authorList>
            <person name="Aslett M."/>
        </authorList>
    </citation>
    <scope>NUCLEOTIDE SEQUENCE [LARGE SCALE GENOMIC DNA]</scope>
    <source>
        <strain evidence="3">Houghton</strain>
    </source>
</reference>
<dbReference type="Proteomes" id="UP000030750">
    <property type="component" value="Unassembled WGS sequence"/>
</dbReference>
<proteinExistence type="predicted"/>
<protein>
    <submittedName>
        <fullName evidence="3">Uncharacterized protein</fullName>
    </submittedName>
</protein>
<organism evidence="3 4">
    <name type="scientific">Eimeria brunetti</name>
    <dbReference type="NCBI Taxonomy" id="51314"/>
    <lineage>
        <taxon>Eukaryota</taxon>
        <taxon>Sar</taxon>
        <taxon>Alveolata</taxon>
        <taxon>Apicomplexa</taxon>
        <taxon>Conoidasida</taxon>
        <taxon>Coccidia</taxon>
        <taxon>Eucoccidiorida</taxon>
        <taxon>Eimeriorina</taxon>
        <taxon>Eimeriidae</taxon>
        <taxon>Eimeria</taxon>
    </lineage>
</organism>
<evidence type="ECO:0000256" key="2">
    <source>
        <dbReference type="SAM" id="Phobius"/>
    </source>
</evidence>
<feature type="region of interest" description="Disordered" evidence="1">
    <location>
        <begin position="1"/>
        <end position="25"/>
    </location>
</feature>
<evidence type="ECO:0000256" key="1">
    <source>
        <dbReference type="SAM" id="MobiDB-lite"/>
    </source>
</evidence>
<keyword evidence="2" id="KW-0812">Transmembrane</keyword>
<accession>U6LH83</accession>
<feature type="transmembrane region" description="Helical" evidence="2">
    <location>
        <begin position="52"/>
        <end position="70"/>
    </location>
</feature>
<dbReference type="OrthoDB" id="347684at2759"/>
<dbReference type="EMBL" id="HG710627">
    <property type="protein sequence ID" value="CDJ47150.1"/>
    <property type="molecule type" value="Genomic_DNA"/>
</dbReference>
<gene>
    <name evidence="3" type="ORF">EBH_0014880</name>
</gene>
<dbReference type="VEuPathDB" id="ToxoDB:EBH_0014880"/>
<dbReference type="AlphaFoldDB" id="U6LH83"/>
<sequence length="601" mass="65203">MNPPLALQVSPPPPPSTQGLERPLAPLGRTEGKRADRIKAAIRRQSFSTRPLRVGLLSFLAVVALTINYFRICYGMRKGGNAGRRLAERESRSGEDPILSTILEMCLDMEEESHGCPQTTTTTQGGHWEPHPLQPPHQQGQQEIPAVPSTSGWEAFQQYSNEEFLHPQRPPDMWGSYHQGWSHNVETPLEGPSTSWQGSSMLPPFSTSVSTMASDGSTTAGPPWPMSSTLPSQGMGQGSSFGGAGAHVPGVPPAMEWLNPVYSLGSPLSDQVNTQPSTSHMGLAHMQAAARLHGLSEGTGHTLSPSLAASGGNTAVLADPHFGGSGFSTYAEHVGASVPNIWNSGPRVQELDDSGMAQGFSFSGSLQAAGNTGTWPNMQVSSEHPVVSPGGGLANHPFYKLATLQRGVSLDIAQFAPEEVFTPTPGVYLPTSALRRLHKFLTKNTISKFEADEIIRCSQRVASHLYNCHQSSLTYVTPADAVMTLGRRYIVMDLLVCAIQVLGPAMEASVWWEKFAKSIPSDVSLSCVDFPSRRCMSYIALANRLSLALRLLKQGIRPSPADTISLKRELFCRPESHPEFKHRRWDPWRWDDSRAGMGQLG</sequence>
<keyword evidence="2" id="KW-1133">Transmembrane helix</keyword>